<dbReference type="SMART" id="SM00473">
    <property type="entry name" value="PAN_AP"/>
    <property type="match status" value="1"/>
</dbReference>
<dbReference type="CDD" id="cd01098">
    <property type="entry name" value="PAN_AP_plant"/>
    <property type="match status" value="1"/>
</dbReference>
<evidence type="ECO:0000256" key="3">
    <source>
        <dbReference type="SAM" id="Phobius"/>
    </source>
</evidence>
<keyword evidence="3" id="KW-0812">Transmembrane</keyword>
<keyword evidence="1" id="KW-0732">Signal</keyword>
<dbReference type="InterPro" id="IPR003609">
    <property type="entry name" value="Pan_app"/>
</dbReference>
<accession>A0AAW0KZ34</accession>
<evidence type="ECO:0000256" key="2">
    <source>
        <dbReference type="ARBA" id="ARBA00023157"/>
    </source>
</evidence>
<feature type="domain" description="Apple" evidence="4">
    <location>
        <begin position="114"/>
        <end position="197"/>
    </location>
</feature>
<evidence type="ECO:0000313" key="6">
    <source>
        <dbReference type="Proteomes" id="UP000237347"/>
    </source>
</evidence>
<reference evidence="5 6" key="1">
    <citation type="journal article" date="2018" name="Sci. Data">
        <title>The draft genome sequence of cork oak.</title>
        <authorList>
            <person name="Ramos A.M."/>
            <person name="Usie A."/>
            <person name="Barbosa P."/>
            <person name="Barros P.M."/>
            <person name="Capote T."/>
            <person name="Chaves I."/>
            <person name="Simoes F."/>
            <person name="Abreu I."/>
            <person name="Carrasquinho I."/>
            <person name="Faro C."/>
            <person name="Guimaraes J.B."/>
            <person name="Mendonca D."/>
            <person name="Nobrega F."/>
            <person name="Rodrigues L."/>
            <person name="Saibo N.J.M."/>
            <person name="Varela M.C."/>
            <person name="Egas C."/>
            <person name="Matos J."/>
            <person name="Miguel C.M."/>
            <person name="Oliveira M.M."/>
            <person name="Ricardo C.P."/>
            <person name="Goncalves S."/>
        </authorList>
    </citation>
    <scope>NUCLEOTIDE SEQUENCE [LARGE SCALE GENOMIC DNA]</scope>
    <source>
        <strain evidence="6">cv. HL8</strain>
    </source>
</reference>
<feature type="transmembrane region" description="Helical" evidence="3">
    <location>
        <begin position="210"/>
        <end position="230"/>
    </location>
</feature>
<evidence type="ECO:0000256" key="1">
    <source>
        <dbReference type="ARBA" id="ARBA00022729"/>
    </source>
</evidence>
<dbReference type="InterPro" id="IPR000858">
    <property type="entry name" value="S_locus_glycoprot_dom"/>
</dbReference>
<keyword evidence="6" id="KW-1185">Reference proteome</keyword>
<name>A0AAW0KZ34_QUESU</name>
<protein>
    <submittedName>
        <fullName evidence="5">G-type lectin s-receptor-like serine/threonine-protein kinase</fullName>
    </submittedName>
</protein>
<organism evidence="5 6">
    <name type="scientific">Quercus suber</name>
    <name type="common">Cork oak</name>
    <dbReference type="NCBI Taxonomy" id="58331"/>
    <lineage>
        <taxon>Eukaryota</taxon>
        <taxon>Viridiplantae</taxon>
        <taxon>Streptophyta</taxon>
        <taxon>Embryophyta</taxon>
        <taxon>Tracheophyta</taxon>
        <taxon>Spermatophyta</taxon>
        <taxon>Magnoliopsida</taxon>
        <taxon>eudicotyledons</taxon>
        <taxon>Gunneridae</taxon>
        <taxon>Pentapetalae</taxon>
        <taxon>rosids</taxon>
        <taxon>fabids</taxon>
        <taxon>Fagales</taxon>
        <taxon>Fagaceae</taxon>
        <taxon>Quercus</taxon>
    </lineage>
</organism>
<dbReference type="GO" id="GO:0048544">
    <property type="term" value="P:recognition of pollen"/>
    <property type="evidence" value="ECO:0007669"/>
    <property type="project" value="InterPro"/>
</dbReference>
<sequence length="243" mass="27644">MVYEFLDGFSLIDDHEGTFSLSFSYVNVSLLHFFLNTHGNLERRSWDYEKEDWEVLLVLKSECDFYGYCGAFGSCNSQNTPICSCLQGFEPKNTKDWNRGNWTSGCVRRTQLQCERVNTGSEGSKMDGFLKLNMMKVPDFADWSQALEADCRQQCLENCSCIAYAYDTDIGCMSWTGSLIDAQKFSSAGVDLYIRLAYSDLVTKPDMKKIVTIAVIIGTVSILVCTYLLWRWIAKHKGKTLTK</sequence>
<dbReference type="Pfam" id="PF08276">
    <property type="entry name" value="PAN_2"/>
    <property type="match status" value="1"/>
</dbReference>
<dbReference type="AlphaFoldDB" id="A0AAW0KZ34"/>
<dbReference type="Proteomes" id="UP000237347">
    <property type="component" value="Unassembled WGS sequence"/>
</dbReference>
<dbReference type="Pfam" id="PF00954">
    <property type="entry name" value="S_locus_glycop"/>
    <property type="match status" value="1"/>
</dbReference>
<keyword evidence="2" id="KW-1015">Disulfide bond</keyword>
<dbReference type="PANTHER" id="PTHR32444:SF198">
    <property type="entry name" value="BULB-TYPE LECTIN DOMAIN-CONTAINING PROTEIN"/>
    <property type="match status" value="1"/>
</dbReference>
<evidence type="ECO:0000313" key="5">
    <source>
        <dbReference type="EMBL" id="KAK7843596.1"/>
    </source>
</evidence>
<dbReference type="PANTHER" id="PTHR32444">
    <property type="entry name" value="BULB-TYPE LECTIN DOMAIN-CONTAINING PROTEIN"/>
    <property type="match status" value="1"/>
</dbReference>
<keyword evidence="3" id="KW-0472">Membrane</keyword>
<dbReference type="EMBL" id="PKMF04000200">
    <property type="protein sequence ID" value="KAK7843596.1"/>
    <property type="molecule type" value="Genomic_DNA"/>
</dbReference>
<comment type="caution">
    <text evidence="5">The sequence shown here is derived from an EMBL/GenBank/DDBJ whole genome shotgun (WGS) entry which is preliminary data.</text>
</comment>
<dbReference type="PROSITE" id="PS50948">
    <property type="entry name" value="PAN"/>
    <property type="match status" value="1"/>
</dbReference>
<dbReference type="GO" id="GO:0016301">
    <property type="term" value="F:kinase activity"/>
    <property type="evidence" value="ECO:0007669"/>
    <property type="project" value="UniProtKB-KW"/>
</dbReference>
<proteinExistence type="predicted"/>
<gene>
    <name evidence="5" type="ORF">CFP56_012171</name>
</gene>
<evidence type="ECO:0000259" key="4">
    <source>
        <dbReference type="PROSITE" id="PS50948"/>
    </source>
</evidence>
<keyword evidence="3" id="KW-1133">Transmembrane helix</keyword>